<feature type="compositionally biased region" description="Low complexity" evidence="1">
    <location>
        <begin position="1091"/>
        <end position="1109"/>
    </location>
</feature>
<feature type="compositionally biased region" description="Low complexity" evidence="1">
    <location>
        <begin position="856"/>
        <end position="869"/>
    </location>
</feature>
<feature type="compositionally biased region" description="Polar residues" evidence="1">
    <location>
        <begin position="32"/>
        <end position="47"/>
    </location>
</feature>
<dbReference type="Gene3D" id="3.30.40.10">
    <property type="entry name" value="Zinc/RING finger domain, C3HC4 (zinc finger)"/>
    <property type="match status" value="1"/>
</dbReference>
<feature type="compositionally biased region" description="Polar residues" evidence="1">
    <location>
        <begin position="77"/>
        <end position="90"/>
    </location>
</feature>
<feature type="compositionally biased region" description="Low complexity" evidence="1">
    <location>
        <begin position="48"/>
        <end position="57"/>
    </location>
</feature>
<dbReference type="GO" id="GO:0098882">
    <property type="term" value="F:structural constituent of presynaptic active zone"/>
    <property type="evidence" value="ECO:0007669"/>
    <property type="project" value="TreeGrafter"/>
</dbReference>
<dbReference type="Gene3D" id="2.30.42.10">
    <property type="match status" value="1"/>
</dbReference>
<feature type="compositionally biased region" description="Low complexity" evidence="1">
    <location>
        <begin position="1230"/>
        <end position="1241"/>
    </location>
</feature>
<feature type="compositionally biased region" description="Basic and acidic residues" evidence="1">
    <location>
        <begin position="839"/>
        <end position="855"/>
    </location>
</feature>
<dbReference type="SUPFAM" id="SSF49562">
    <property type="entry name" value="C2 domain (Calcium/lipid-binding domain, CaLB)"/>
    <property type="match status" value="1"/>
</dbReference>
<feature type="compositionally biased region" description="Gly residues" evidence="1">
    <location>
        <begin position="12"/>
        <end position="27"/>
    </location>
</feature>
<dbReference type="SUPFAM" id="SSF57903">
    <property type="entry name" value="FYVE/PHD zinc finger"/>
    <property type="match status" value="1"/>
</dbReference>
<feature type="compositionally biased region" description="Polar residues" evidence="1">
    <location>
        <begin position="165"/>
        <end position="181"/>
    </location>
</feature>
<dbReference type="InterPro" id="IPR035892">
    <property type="entry name" value="C2_domain_sf"/>
</dbReference>
<dbReference type="SMART" id="SM00239">
    <property type="entry name" value="C2"/>
    <property type="match status" value="1"/>
</dbReference>
<feature type="compositionally biased region" description="Polar residues" evidence="1">
    <location>
        <begin position="763"/>
        <end position="772"/>
    </location>
</feature>
<dbReference type="PRINTS" id="PR00360">
    <property type="entry name" value="C2DOMAIN"/>
</dbReference>
<feature type="domain" description="C2" evidence="2">
    <location>
        <begin position="1841"/>
        <end position="1961"/>
    </location>
</feature>
<feature type="compositionally biased region" description="Polar residues" evidence="1">
    <location>
        <begin position="1219"/>
        <end position="1229"/>
    </location>
</feature>
<dbReference type="PROSITE" id="PS50004">
    <property type="entry name" value="C2"/>
    <property type="match status" value="1"/>
</dbReference>
<dbReference type="Proteomes" id="UP000192578">
    <property type="component" value="Unassembled WGS sequence"/>
</dbReference>
<feature type="compositionally biased region" description="Polar residues" evidence="1">
    <location>
        <begin position="225"/>
        <end position="249"/>
    </location>
</feature>
<dbReference type="InterPro" id="IPR036034">
    <property type="entry name" value="PDZ_sf"/>
</dbReference>
<dbReference type="OrthoDB" id="10059918at2759"/>
<dbReference type="Gene3D" id="2.60.40.150">
    <property type="entry name" value="C2 domain"/>
    <property type="match status" value="1"/>
</dbReference>
<dbReference type="InterPro" id="IPR011011">
    <property type="entry name" value="Znf_FYVE_PHD"/>
</dbReference>
<feature type="region of interest" description="Disordered" evidence="1">
    <location>
        <begin position="1026"/>
        <end position="1148"/>
    </location>
</feature>
<feature type="region of interest" description="Disordered" evidence="1">
    <location>
        <begin position="458"/>
        <end position="509"/>
    </location>
</feature>
<dbReference type="GO" id="GO:0098982">
    <property type="term" value="C:GABA-ergic synapse"/>
    <property type="evidence" value="ECO:0007669"/>
    <property type="project" value="TreeGrafter"/>
</dbReference>
<feature type="compositionally biased region" description="Polar residues" evidence="1">
    <location>
        <begin position="828"/>
        <end position="838"/>
    </location>
</feature>
<dbReference type="InterPro" id="IPR013083">
    <property type="entry name" value="Znf_RING/FYVE/PHD"/>
</dbReference>
<feature type="region of interest" description="Disordered" evidence="1">
    <location>
        <begin position="795"/>
        <end position="814"/>
    </location>
</feature>
<dbReference type="InterPro" id="IPR000008">
    <property type="entry name" value="C2_dom"/>
</dbReference>
<feature type="compositionally biased region" description="Gly residues" evidence="1">
    <location>
        <begin position="1110"/>
        <end position="1126"/>
    </location>
</feature>
<dbReference type="InterPro" id="IPR052098">
    <property type="entry name" value="Presynaptic_Scaffold_Bsn/Pclo"/>
</dbReference>
<feature type="compositionally biased region" description="Polar residues" evidence="1">
    <location>
        <begin position="194"/>
        <end position="218"/>
    </location>
</feature>
<feature type="compositionally biased region" description="Basic and acidic residues" evidence="1">
    <location>
        <begin position="1775"/>
        <end position="1786"/>
    </location>
</feature>
<feature type="compositionally biased region" description="Polar residues" evidence="1">
    <location>
        <begin position="524"/>
        <end position="538"/>
    </location>
</feature>
<keyword evidence="4" id="KW-1185">Reference proteome</keyword>
<feature type="region of interest" description="Disordered" evidence="1">
    <location>
        <begin position="1"/>
        <end position="124"/>
    </location>
</feature>
<gene>
    <name evidence="3" type="ORF">BV898_11345</name>
</gene>
<feature type="compositionally biased region" description="Acidic residues" evidence="1">
    <location>
        <begin position="473"/>
        <end position="483"/>
    </location>
</feature>
<sequence length="1973" mass="217238">MGNEESQQMGMAPGGAGGAAGGAGYAGHPGYPQSNDPRHFSSQGTFRNPQQQNNSPFNFPPPGNNSAASFPGMRQVSPFNSTTPQPQRFSGPSGAGPRFSAPFSGTGPPGYKPPTARMDVDLTGLSAEEQRKIAEVMERAQALQDIESNPTSVFGSRPPAVKPFNQGSSGNLDPSKTSSAFGKSPFAPIPLKEQNISPTVTQKPTMHMQQQSSSTFSPVSAKPTVLNTQTQNWSPPLSSAQFSDSNVAPNSRHKQLLTEQERSLSRSFSSEEQLFSPDDHEPEKNRPPPALPDKWQEEPHQTGSAPPNTIIPANATFPRHPGTAAAKVERCPLCRETELKIVTVHGKAQPLIGQLCARCSLIVCSKCGKVKKSFDQKNAYWMCTQCVNIPWTPPKELDKADFGDPLSGAMKRHDNSFVAPLTHLVAADNSIQSDAVRSSPALFFDDEPSYANARSALLSTTNEPPQYDHHYNDEEEEEEEEEVGWEKRFVPETAYQSTGSKTVKSPGKMLPIFQPLPDAVSSLKQSTIVETTSEQSESFADEYNRAHPQEASSSPFPGGENRRSSEQKQQKQEQQFYDELEDRPQAPPLQQPQQLHHHPQWQLIHEELPSHSNSSSDLFPPQMPTFSASQESLYEIQEEETSDYGSQIQAACSDIASLSNSTSGGDFGGGGGQQQRNWLPQAASHNSWAQSESPHHHSGQINANASQLQDNGASLRRSNLVENFRSMPQPSDGASGDASGQQQRHHQLNVSSNNKPHAGDSTPRGSSQPNVQLYQPQKGQLSGHVQPEQRHFSTFHGAKQSVLQKTGQEASGSVRAQVERLEQFGISEHQQSGQTMQQSERRRSLPGDKTMERQQESSQQPQRSPSNSNAATGSGQHHAHPPMRETTLLHEPSQPHPHPQQQPQSGTPRYHPSANSSSSSHEVQQLSNPNFSGDDRKPLHPHQQQQQPVESSSSASTSGLRRIIHQGSRDDLPRVNRPGAHGPSVDTVAAVAEIDDCDSALESSATDGNAADFDTISQCSGNSAALFPPESAGSMRTVHGDGTQSMERRQKRRLPCLPKDDQDGASITPEERERQKKELKRRLSGNLLRLTTTTGTATDAEPPSVDGVLRNGGGGGGGGGGDGVVSGGRDWQGEATAGGPGKGPASKVVKRKKHKHLPQTPHDHDAPKVQQLKQQLRMLAARKAGGLFEDDKSFGSLPNNPLNRFKSISGDEASSSTEYLTDSTFKSKPQAQAQAQAQAAATSGGGQARSHYASDPALFRSILDQYHRVAEQEKRERELAEGDRRNGDLQNGDRQNGYLFGSSQSVQLQTHSDPEIQDIVARLQQFNRDLADTKELFRSTSNSLERRHVPRWKSDADLANRRWRRQSDKGQRSRPQHPDDPYFLREMNGYASLPYGNDGGRDKRFQADLQQRIGRNGMWRNEENFEESFHGRRLAQKMGNRFQPEFDEMYNGQQFYDGGLGLREMTFDQQGYPMFDGQNGFNDMDGEFGYADPWCNSLPQTILPDPTFLLPLPYLEATQYPGFNPMTDIDNEDLSLYEPFDDPNFLPMGAGVVLAHHLNQQQQLQQKQSSLANGVTSRRHYAPSVHPADFGGGGSQSPRGQMTSALDAPLFDSRVSCSDEPGKVADLNGHFEDEKENFSDTGSDGLNANEKLSRSVSAMSKKHKKEDLRPKYNFATKRILLTRDPKDRSVSGNGLGVRIAGGKLIPNTNTLGAFVSKIWDNGIMATLNEVKEVQEILDAGNGEVDMLLRCDYNVRHLEAELEETRDRQLSAAQAERARLRDLDSGDRSPLPTRSLFSGRKQDQAKQDDTDEVVYRPSNQLAPPSPGGMPRKKSTSSGHTPVTGDLLLRMTYERCTLTLQVLKARSLKAADKSGFSDPYCKLNLVPARANEYKFRTKCITQTLNPEWKETFSFQSIDPNEIHHKSIEITVWDWDRLSADDFLGEVIVDLTDPIHLDGTKRWYPLGERRPGAVDE</sequence>
<dbReference type="Pfam" id="PF00168">
    <property type="entry name" value="C2"/>
    <property type="match status" value="1"/>
</dbReference>
<feature type="region of interest" description="Disordered" evidence="1">
    <location>
        <begin position="1219"/>
        <end position="1251"/>
    </location>
</feature>
<feature type="compositionally biased region" description="Polar residues" evidence="1">
    <location>
        <begin position="683"/>
        <end position="692"/>
    </location>
</feature>
<feature type="compositionally biased region" description="Polar residues" evidence="1">
    <location>
        <begin position="494"/>
        <end position="503"/>
    </location>
</feature>
<feature type="compositionally biased region" description="Low complexity" evidence="1">
    <location>
        <begin position="265"/>
        <end position="276"/>
    </location>
</feature>
<feature type="compositionally biased region" description="Polar residues" evidence="1">
    <location>
        <begin position="921"/>
        <end position="931"/>
    </location>
</feature>
<dbReference type="GO" id="GO:0098978">
    <property type="term" value="C:glutamatergic synapse"/>
    <property type="evidence" value="ECO:0007669"/>
    <property type="project" value="TreeGrafter"/>
</dbReference>
<dbReference type="PANTHER" id="PTHR14113">
    <property type="entry name" value="PICCOLO/BASSOON"/>
    <property type="match status" value="1"/>
</dbReference>
<feature type="region of interest" description="Disordered" evidence="1">
    <location>
        <begin position="660"/>
        <end position="700"/>
    </location>
</feature>
<dbReference type="GO" id="GO:1904071">
    <property type="term" value="P:presynaptic active zone assembly"/>
    <property type="evidence" value="ECO:0007669"/>
    <property type="project" value="TreeGrafter"/>
</dbReference>
<feature type="compositionally biased region" description="Basic and acidic residues" evidence="1">
    <location>
        <begin position="560"/>
        <end position="571"/>
    </location>
</feature>
<feature type="region of interest" description="Disordered" evidence="1">
    <location>
        <begin position="724"/>
        <end position="772"/>
    </location>
</feature>
<feature type="compositionally biased region" description="Basic and acidic residues" evidence="1">
    <location>
        <begin position="277"/>
        <end position="286"/>
    </location>
</feature>
<dbReference type="GO" id="GO:0035418">
    <property type="term" value="P:protein localization to synapse"/>
    <property type="evidence" value="ECO:0007669"/>
    <property type="project" value="TreeGrafter"/>
</dbReference>
<feature type="region of interest" description="Disordered" evidence="1">
    <location>
        <begin position="966"/>
        <end position="985"/>
    </location>
</feature>
<protein>
    <recommendedName>
        <fullName evidence="2">C2 domain-containing protein</fullName>
    </recommendedName>
</protein>
<dbReference type="PANTHER" id="PTHR14113:SF6">
    <property type="entry name" value="PROTEIN PICCOLO"/>
    <property type="match status" value="1"/>
</dbReference>
<feature type="compositionally biased region" description="Low complexity" evidence="1">
    <location>
        <begin position="943"/>
        <end position="958"/>
    </location>
</feature>
<feature type="region of interest" description="Disordered" evidence="1">
    <location>
        <begin position="524"/>
        <end position="578"/>
    </location>
</feature>
<feature type="region of interest" description="Disordered" evidence="1">
    <location>
        <begin position="1564"/>
        <end position="1603"/>
    </location>
</feature>
<evidence type="ECO:0000313" key="3">
    <source>
        <dbReference type="EMBL" id="OQV14505.1"/>
    </source>
</evidence>
<feature type="region of interest" description="Disordered" evidence="1">
    <location>
        <begin position="1360"/>
        <end position="1382"/>
    </location>
</feature>
<reference evidence="4" key="1">
    <citation type="submission" date="2017-01" db="EMBL/GenBank/DDBJ databases">
        <title>Comparative genomics of anhydrobiosis in the tardigrade Hypsibius dujardini.</title>
        <authorList>
            <person name="Yoshida Y."/>
            <person name="Koutsovoulos G."/>
            <person name="Laetsch D."/>
            <person name="Stevens L."/>
            <person name="Kumar S."/>
            <person name="Horikawa D."/>
            <person name="Ishino K."/>
            <person name="Komine S."/>
            <person name="Tomita M."/>
            <person name="Blaxter M."/>
            <person name="Arakawa K."/>
        </authorList>
    </citation>
    <scope>NUCLEOTIDE SEQUENCE [LARGE SCALE GENOMIC DNA]</scope>
    <source>
        <strain evidence="4">Z151</strain>
    </source>
</reference>
<feature type="region of interest" description="Disordered" evidence="1">
    <location>
        <begin position="1273"/>
        <end position="1299"/>
    </location>
</feature>
<feature type="region of interest" description="Disordered" evidence="1">
    <location>
        <begin position="1764"/>
        <end position="1842"/>
    </location>
</feature>
<dbReference type="EMBL" id="MTYJ01000104">
    <property type="protein sequence ID" value="OQV14505.1"/>
    <property type="molecule type" value="Genomic_DNA"/>
</dbReference>
<feature type="compositionally biased region" description="Basic and acidic residues" evidence="1">
    <location>
        <begin position="1273"/>
        <end position="1287"/>
    </location>
</feature>
<dbReference type="GO" id="GO:0048788">
    <property type="term" value="C:cytoskeleton of presynaptic active zone"/>
    <property type="evidence" value="ECO:0007669"/>
    <property type="project" value="TreeGrafter"/>
</dbReference>
<organism evidence="3 4">
    <name type="scientific">Hypsibius exemplaris</name>
    <name type="common">Freshwater tardigrade</name>
    <dbReference type="NCBI Taxonomy" id="2072580"/>
    <lineage>
        <taxon>Eukaryota</taxon>
        <taxon>Metazoa</taxon>
        <taxon>Ecdysozoa</taxon>
        <taxon>Tardigrada</taxon>
        <taxon>Eutardigrada</taxon>
        <taxon>Parachela</taxon>
        <taxon>Hypsibioidea</taxon>
        <taxon>Hypsibiidae</taxon>
        <taxon>Hypsibius</taxon>
    </lineage>
</organism>
<evidence type="ECO:0000256" key="1">
    <source>
        <dbReference type="SAM" id="MobiDB-lite"/>
    </source>
</evidence>
<evidence type="ECO:0000259" key="2">
    <source>
        <dbReference type="PROSITE" id="PS50004"/>
    </source>
</evidence>
<accession>A0A1W0WH28</accession>
<feature type="compositionally biased region" description="Polar residues" evidence="1">
    <location>
        <begin position="738"/>
        <end position="755"/>
    </location>
</feature>
<feature type="region of interest" description="Disordered" evidence="1">
    <location>
        <begin position="826"/>
        <end position="960"/>
    </location>
</feature>
<name>A0A1W0WH28_HYPEX</name>
<feature type="compositionally biased region" description="Low complexity" evidence="1">
    <location>
        <begin position="1564"/>
        <end position="1573"/>
    </location>
</feature>
<dbReference type="GO" id="GO:0030424">
    <property type="term" value="C:axon"/>
    <property type="evidence" value="ECO:0007669"/>
    <property type="project" value="TreeGrafter"/>
</dbReference>
<proteinExistence type="predicted"/>
<comment type="caution">
    <text evidence="3">The sequence shown here is derived from an EMBL/GenBank/DDBJ whole genome shotgun (WGS) entry which is preliminary data.</text>
</comment>
<feature type="compositionally biased region" description="Polar residues" evidence="1">
    <location>
        <begin position="801"/>
        <end position="811"/>
    </location>
</feature>
<evidence type="ECO:0000313" key="4">
    <source>
        <dbReference type="Proteomes" id="UP000192578"/>
    </source>
</evidence>
<feature type="region of interest" description="Disordered" evidence="1">
    <location>
        <begin position="136"/>
        <end position="319"/>
    </location>
</feature>